<protein>
    <submittedName>
        <fullName evidence="1">Uncharacterized protein</fullName>
    </submittedName>
</protein>
<dbReference type="EMBL" id="LSRX01000030">
    <property type="protein sequence ID" value="OLQ13317.1"/>
    <property type="molecule type" value="Genomic_DNA"/>
</dbReference>
<gene>
    <name evidence="1" type="ORF">AK812_SmicGene2713</name>
</gene>
<sequence>MGHSRRLRLHAGKYHRCRRQSLVISKYSHEAERFDKAAMRKHAAHVAAWIAYGPQGRIPDIDELQLLQKFIEKLGAGLLPARLREVLPDVQAVLRRVPVGEASEAWQETEQQLRRSFQKFRCCRQPANKAAVRPNGQAGAAAAGPVLPDDGLAFEGVLPEEVELFVKEGDPGSAGKSSQHLQLFRKINEWGFLDSAQRTDRLKQAEEAAKHRNASAAELVEVVHVATAALSAPRRQATGKEEAEWERSDGSLLALESRCPHSRQQVDVQRRARLLLLHALRSWRRRRFDCHQIEDVLQYVQAKVDKFERDVGEIQVAAAGIVWLSIKSAVGEMLQHAQGGTQETKILSHAARTTADTAMRRLERQSGVQNISWQRLTQGWQVSWHDGMKRNRNLFSMCKFLKQGLCEEDAVKKALDEAKSFRKELVRQSKLQPPKPITVKASTVRGVHKKGKAWQVRLTNPSTKKLFYKAFATMEEAESEAREIAKKFGLQTESEVVPVKKLSELRRFEPLSPQKGVKWDFNEQCWHARFTVGVQLKHFRARPTNFSKEELENAWNQAVFWRRQQEKTNKGSPAL</sequence>
<dbReference type="OrthoDB" id="421736at2759"/>
<accession>A0A1Q9F0Y7</accession>
<keyword evidence="2" id="KW-1185">Reference proteome</keyword>
<dbReference type="AlphaFoldDB" id="A0A1Q9F0Y7"/>
<comment type="caution">
    <text evidence="1">The sequence shown here is derived from an EMBL/GenBank/DDBJ whole genome shotgun (WGS) entry which is preliminary data.</text>
</comment>
<dbReference type="Proteomes" id="UP000186817">
    <property type="component" value="Unassembled WGS sequence"/>
</dbReference>
<evidence type="ECO:0000313" key="2">
    <source>
        <dbReference type="Proteomes" id="UP000186817"/>
    </source>
</evidence>
<evidence type="ECO:0000313" key="1">
    <source>
        <dbReference type="EMBL" id="OLQ13317.1"/>
    </source>
</evidence>
<reference evidence="1 2" key="1">
    <citation type="submission" date="2016-02" db="EMBL/GenBank/DDBJ databases">
        <title>Genome analysis of coral dinoflagellate symbionts highlights evolutionary adaptations to a symbiotic lifestyle.</title>
        <authorList>
            <person name="Aranda M."/>
            <person name="Li Y."/>
            <person name="Liew Y.J."/>
            <person name="Baumgarten S."/>
            <person name="Simakov O."/>
            <person name="Wilson M."/>
            <person name="Piel J."/>
            <person name="Ashoor H."/>
            <person name="Bougouffa S."/>
            <person name="Bajic V.B."/>
            <person name="Ryu T."/>
            <person name="Ravasi T."/>
            <person name="Bayer T."/>
            <person name="Micklem G."/>
            <person name="Kim H."/>
            <person name="Bhak J."/>
            <person name="Lajeunesse T.C."/>
            <person name="Voolstra C.R."/>
        </authorList>
    </citation>
    <scope>NUCLEOTIDE SEQUENCE [LARGE SCALE GENOMIC DNA]</scope>
    <source>
        <strain evidence="1 2">CCMP2467</strain>
    </source>
</reference>
<dbReference type="Gene3D" id="1.20.5.2050">
    <property type="match status" value="1"/>
</dbReference>
<name>A0A1Q9F0Y7_SYMMI</name>
<proteinExistence type="predicted"/>
<organism evidence="1 2">
    <name type="scientific">Symbiodinium microadriaticum</name>
    <name type="common">Dinoflagellate</name>
    <name type="synonym">Zooxanthella microadriatica</name>
    <dbReference type="NCBI Taxonomy" id="2951"/>
    <lineage>
        <taxon>Eukaryota</taxon>
        <taxon>Sar</taxon>
        <taxon>Alveolata</taxon>
        <taxon>Dinophyceae</taxon>
        <taxon>Suessiales</taxon>
        <taxon>Symbiodiniaceae</taxon>
        <taxon>Symbiodinium</taxon>
    </lineage>
</organism>